<feature type="compositionally biased region" description="Low complexity" evidence="1">
    <location>
        <begin position="1"/>
        <end position="15"/>
    </location>
</feature>
<feature type="compositionally biased region" description="Acidic residues" evidence="1">
    <location>
        <begin position="211"/>
        <end position="227"/>
    </location>
</feature>
<dbReference type="InterPro" id="IPR009839">
    <property type="entry name" value="SseB_N"/>
</dbReference>
<evidence type="ECO:0000313" key="4">
    <source>
        <dbReference type="Proteomes" id="UP000190539"/>
    </source>
</evidence>
<evidence type="ECO:0000313" key="3">
    <source>
        <dbReference type="EMBL" id="OON76208.1"/>
    </source>
</evidence>
<reference evidence="3 4" key="1">
    <citation type="submission" date="2017-02" db="EMBL/GenBank/DDBJ databases">
        <title>Draft Genome Sequence of Streptomyces tsukubaensis F601, a Producer of the immunosuppressant tacrolimus FK506.</title>
        <authorList>
            <person name="Zong G."/>
            <person name="Zhong C."/>
            <person name="Fu J."/>
            <person name="Qin R."/>
            <person name="Cao G."/>
        </authorList>
    </citation>
    <scope>NUCLEOTIDE SEQUENCE [LARGE SCALE GENOMIC DNA]</scope>
    <source>
        <strain evidence="3 4">F601</strain>
    </source>
</reference>
<name>A0A1V4A565_9ACTN</name>
<dbReference type="InterPro" id="IPR047659">
    <property type="entry name" value="T7SS_assoc"/>
</dbReference>
<dbReference type="AlphaFoldDB" id="A0A1V4A565"/>
<feature type="region of interest" description="Disordered" evidence="1">
    <location>
        <begin position="1"/>
        <end position="32"/>
    </location>
</feature>
<evidence type="ECO:0000259" key="2">
    <source>
        <dbReference type="Pfam" id="PF07179"/>
    </source>
</evidence>
<sequence length="324" mass="33326">MSETTQTAAYTEQAADAPEGEGSAAAEDNMPQVPEEIREAAKLAPDHWLGMVDPTWQGEGPPPAWALVGQWRSSPEGEIVEWEENEEYQPSPKALGWPEPADPVDAAVQLAATGYGPGEDVTTALAEAEEVAVFLAADGSPLAAVAPDGETPVVPVFTSPSYLHTSGRLAFALHPVHTLLKQLPEGHLIYLNPSAPVSMTVDTEALREAVDTGEDTGEDLTEDDSDSVPDVVGNGIPVMGRAVRTKATETKTATRTTAKAAETKPTATRAAASKTAAAKTTTAKSAAAKSAATKSASAKAAGTKAAKAGKKDAEADSSGEDTAG</sequence>
<protein>
    <recommendedName>
        <fullName evidence="2">SseB protein N-terminal domain-containing protein</fullName>
    </recommendedName>
</protein>
<organism evidence="3 4">
    <name type="scientific">Streptomyces tsukubensis</name>
    <dbReference type="NCBI Taxonomy" id="83656"/>
    <lineage>
        <taxon>Bacteria</taxon>
        <taxon>Bacillati</taxon>
        <taxon>Actinomycetota</taxon>
        <taxon>Actinomycetes</taxon>
        <taxon>Kitasatosporales</taxon>
        <taxon>Streptomycetaceae</taxon>
        <taxon>Streptomyces</taxon>
    </lineage>
</organism>
<proteinExistence type="predicted"/>
<accession>A0A1V4A565</accession>
<comment type="caution">
    <text evidence="3">The sequence shown here is derived from an EMBL/GenBank/DDBJ whole genome shotgun (WGS) entry which is preliminary data.</text>
</comment>
<dbReference type="Pfam" id="PF07179">
    <property type="entry name" value="SseB"/>
    <property type="match status" value="1"/>
</dbReference>
<evidence type="ECO:0000256" key="1">
    <source>
        <dbReference type="SAM" id="MobiDB-lite"/>
    </source>
</evidence>
<dbReference type="Proteomes" id="UP000190539">
    <property type="component" value="Unassembled WGS sequence"/>
</dbReference>
<gene>
    <name evidence="3" type="ORF">B1H18_21545</name>
</gene>
<keyword evidence="4" id="KW-1185">Reference proteome</keyword>
<feature type="compositionally biased region" description="Low complexity" evidence="1">
    <location>
        <begin position="250"/>
        <end position="306"/>
    </location>
</feature>
<feature type="compositionally biased region" description="Acidic residues" evidence="1">
    <location>
        <begin position="315"/>
        <end position="324"/>
    </location>
</feature>
<dbReference type="EMBL" id="MVFC01000019">
    <property type="protein sequence ID" value="OON76208.1"/>
    <property type="molecule type" value="Genomic_DNA"/>
</dbReference>
<dbReference type="NCBIfam" id="NF033532">
    <property type="entry name" value="lone7para_assoc"/>
    <property type="match status" value="1"/>
</dbReference>
<dbReference type="STRING" id="83656.B1H18_21545"/>
<feature type="domain" description="SseB protein N-terminal" evidence="2">
    <location>
        <begin position="121"/>
        <end position="207"/>
    </location>
</feature>
<dbReference type="RefSeq" id="WP_227025101.1">
    <property type="nucleotide sequence ID" value="NZ_CP045178.1"/>
</dbReference>
<feature type="region of interest" description="Disordered" evidence="1">
    <location>
        <begin position="209"/>
        <end position="324"/>
    </location>
</feature>